<dbReference type="AlphaFoldDB" id="A0A923NAL5"/>
<organism evidence="1 2">
    <name type="scientific">Lentihominibacter faecis</name>
    <dbReference type="NCBI Taxonomy" id="2764712"/>
    <lineage>
        <taxon>Bacteria</taxon>
        <taxon>Bacillati</taxon>
        <taxon>Bacillota</taxon>
        <taxon>Clostridia</taxon>
        <taxon>Peptostreptococcales</taxon>
        <taxon>Anaerovoracaceae</taxon>
        <taxon>Lentihominibacter</taxon>
    </lineage>
</organism>
<keyword evidence="2" id="KW-1185">Reference proteome</keyword>
<dbReference type="EMBL" id="JACRWC010000056">
    <property type="protein sequence ID" value="MBC5999233.1"/>
    <property type="molecule type" value="Genomic_DNA"/>
</dbReference>
<protein>
    <submittedName>
        <fullName evidence="1">Cytidylate kinase-like family protein</fullName>
    </submittedName>
</protein>
<comment type="caution">
    <text evidence="1">The sequence shown here is derived from an EMBL/GenBank/DDBJ whole genome shotgun (WGS) entry which is preliminary data.</text>
</comment>
<name>A0A923NAL5_9FIRM</name>
<dbReference type="Proteomes" id="UP000644115">
    <property type="component" value="Unassembled WGS sequence"/>
</dbReference>
<dbReference type="Pfam" id="PF13189">
    <property type="entry name" value="Cytidylate_kin2"/>
    <property type="match status" value="1"/>
</dbReference>
<gene>
    <name evidence="1" type="ORF">H8876_04385</name>
</gene>
<evidence type="ECO:0000313" key="2">
    <source>
        <dbReference type="Proteomes" id="UP000644115"/>
    </source>
</evidence>
<evidence type="ECO:0000313" key="1">
    <source>
        <dbReference type="EMBL" id="MBC5999233.1"/>
    </source>
</evidence>
<accession>A0A923NAL5</accession>
<dbReference type="GO" id="GO:0016301">
    <property type="term" value="F:kinase activity"/>
    <property type="evidence" value="ECO:0007669"/>
    <property type="project" value="UniProtKB-KW"/>
</dbReference>
<dbReference type="InterPro" id="IPR027417">
    <property type="entry name" value="P-loop_NTPase"/>
</dbReference>
<dbReference type="Gene3D" id="3.40.50.300">
    <property type="entry name" value="P-loop containing nucleotide triphosphate hydrolases"/>
    <property type="match status" value="1"/>
</dbReference>
<keyword evidence="1" id="KW-0418">Kinase</keyword>
<dbReference type="RefSeq" id="WP_346727836.1">
    <property type="nucleotide sequence ID" value="NZ_JACRWC010000056.1"/>
</dbReference>
<sequence>MPFYDKDLVAEAARSGNLNLTDAVENDERSSSSYLKGKSLYKGIFSRVTLDDELFQLESDVIRKVAKQGDCIIVGWCGNHILQEEETIDVFLYASDLGFRIGRKVEFNGLDRKSAEKQMKILTGTGSVPGIPYGTCLGQQRRL</sequence>
<keyword evidence="1" id="KW-0808">Transferase</keyword>
<reference evidence="1" key="1">
    <citation type="submission" date="2020-08" db="EMBL/GenBank/DDBJ databases">
        <authorList>
            <person name="Liu C."/>
            <person name="Sun Q."/>
        </authorList>
    </citation>
    <scope>NUCLEOTIDE SEQUENCE</scope>
    <source>
        <strain evidence="1">BX16</strain>
    </source>
</reference>
<proteinExistence type="predicted"/>